<feature type="compositionally biased region" description="Basic residues" evidence="1">
    <location>
        <begin position="15"/>
        <end position="26"/>
    </location>
</feature>
<name>A0A7I8JGZ3_SPIIN</name>
<accession>A0A7I8JGZ3</accession>
<keyword evidence="3" id="KW-1185">Reference proteome</keyword>
<sequence>MGDLPKSSTQDSYQKKKKKKKKSPKP</sequence>
<protein>
    <submittedName>
        <fullName evidence="2">Uncharacterized protein</fullName>
    </submittedName>
</protein>
<feature type="compositionally biased region" description="Polar residues" evidence="1">
    <location>
        <begin position="1"/>
        <end position="12"/>
    </location>
</feature>
<evidence type="ECO:0000256" key="1">
    <source>
        <dbReference type="SAM" id="MobiDB-lite"/>
    </source>
</evidence>
<dbReference type="EMBL" id="LR743598">
    <property type="protein sequence ID" value="CAA2629569.1"/>
    <property type="molecule type" value="Genomic_DNA"/>
</dbReference>
<dbReference type="AlphaFoldDB" id="A0A7I8JGZ3"/>
<organism evidence="2">
    <name type="scientific">Spirodela intermedia</name>
    <name type="common">Intermediate duckweed</name>
    <dbReference type="NCBI Taxonomy" id="51605"/>
    <lineage>
        <taxon>Eukaryota</taxon>
        <taxon>Viridiplantae</taxon>
        <taxon>Streptophyta</taxon>
        <taxon>Embryophyta</taxon>
        <taxon>Tracheophyta</taxon>
        <taxon>Spermatophyta</taxon>
        <taxon>Magnoliopsida</taxon>
        <taxon>Liliopsida</taxon>
        <taxon>Araceae</taxon>
        <taxon>Lemnoideae</taxon>
        <taxon>Spirodela</taxon>
    </lineage>
</organism>
<gene>
    <name evidence="2" type="ORF">SI7747_11015207</name>
</gene>
<dbReference type="Proteomes" id="UP001189122">
    <property type="component" value="Unassembled WGS sequence"/>
</dbReference>
<evidence type="ECO:0000313" key="3">
    <source>
        <dbReference type="Proteomes" id="UP001189122"/>
    </source>
</evidence>
<dbReference type="EMBL" id="CACRZD030000011">
    <property type="protein sequence ID" value="CAA6668813.1"/>
    <property type="molecule type" value="Genomic_DNA"/>
</dbReference>
<evidence type="ECO:0000313" key="2">
    <source>
        <dbReference type="EMBL" id="CAA2629569.1"/>
    </source>
</evidence>
<feature type="region of interest" description="Disordered" evidence="1">
    <location>
        <begin position="1"/>
        <end position="26"/>
    </location>
</feature>
<reference evidence="2 3" key="1">
    <citation type="submission" date="2019-12" db="EMBL/GenBank/DDBJ databases">
        <authorList>
            <person name="Scholz U."/>
            <person name="Mascher M."/>
            <person name="Fiebig A."/>
        </authorList>
    </citation>
    <scope>NUCLEOTIDE SEQUENCE</scope>
</reference>
<proteinExistence type="predicted"/>